<evidence type="ECO:0000256" key="1">
    <source>
        <dbReference type="ARBA" id="ARBA00007435"/>
    </source>
</evidence>
<dbReference type="InterPro" id="IPR050190">
    <property type="entry name" value="UPF0213_domain"/>
</dbReference>
<dbReference type="Gene3D" id="3.40.1440.10">
    <property type="entry name" value="GIY-YIG endonuclease"/>
    <property type="match status" value="1"/>
</dbReference>
<dbReference type="EMBL" id="AP019563">
    <property type="protein sequence ID" value="BBJ31318.1"/>
    <property type="molecule type" value="Genomic_DNA"/>
</dbReference>
<keyword evidence="3" id="KW-0540">Nuclease</keyword>
<dbReference type="Proteomes" id="UP000321183">
    <property type="component" value="Chromosome"/>
</dbReference>
<dbReference type="GO" id="GO:0004519">
    <property type="term" value="F:endonuclease activity"/>
    <property type="evidence" value="ECO:0007669"/>
    <property type="project" value="UniProtKB-KW"/>
</dbReference>
<dbReference type="AlphaFoldDB" id="A0A510G6U2"/>
<reference evidence="3 4" key="1">
    <citation type="submission" date="2019-04" db="EMBL/GenBank/DDBJ databases">
        <title>Draft genome sequence of Rickettsia asiatica Maytaro1284.</title>
        <authorList>
            <person name="Thu M."/>
            <person name="Qiu Y."/>
            <person name="Nakao R."/>
        </authorList>
    </citation>
    <scope>NUCLEOTIDE SEQUENCE [LARGE SCALE GENOMIC DNA]</scope>
    <source>
        <strain evidence="3 4">Maytaro1284</strain>
    </source>
</reference>
<keyword evidence="4" id="KW-1185">Reference proteome</keyword>
<dbReference type="CDD" id="cd10448">
    <property type="entry name" value="GIY-YIG_unchar_3"/>
    <property type="match status" value="1"/>
</dbReference>
<organism evidence="3 4">
    <name type="scientific">Rickettsia asiatica</name>
    <dbReference type="NCBI Taxonomy" id="238800"/>
    <lineage>
        <taxon>Bacteria</taxon>
        <taxon>Pseudomonadati</taxon>
        <taxon>Pseudomonadota</taxon>
        <taxon>Alphaproteobacteria</taxon>
        <taxon>Rickettsiales</taxon>
        <taxon>Rickettsiaceae</taxon>
        <taxon>Rickettsieae</taxon>
        <taxon>Rickettsia</taxon>
        <taxon>spotted fever group</taxon>
    </lineage>
</organism>
<dbReference type="PANTHER" id="PTHR34477">
    <property type="entry name" value="UPF0213 PROTEIN YHBQ"/>
    <property type="match status" value="1"/>
</dbReference>
<evidence type="ECO:0000313" key="3">
    <source>
        <dbReference type="EMBL" id="BBJ31318.1"/>
    </source>
</evidence>
<sequence>MTFFVSCKFMKQPIVYIVTNKKNGILYTGVTSNLIKRVYQHKNDIIRGFSKKYNCKILVFYEIHETMNSVINREKQIKAGSRDKKIKLIEQTNINWDDLYNEIIL</sequence>
<dbReference type="PROSITE" id="PS50164">
    <property type="entry name" value="GIY_YIG"/>
    <property type="match status" value="1"/>
</dbReference>
<name>A0A510G6U2_9RICK</name>
<dbReference type="SMART" id="SM00465">
    <property type="entry name" value="GIYc"/>
    <property type="match status" value="1"/>
</dbReference>
<comment type="similarity">
    <text evidence="1">Belongs to the UPF0213 family.</text>
</comment>
<gene>
    <name evidence="3" type="ORF">RAS_04270</name>
</gene>
<evidence type="ECO:0000259" key="2">
    <source>
        <dbReference type="PROSITE" id="PS50164"/>
    </source>
</evidence>
<dbReference type="KEGG" id="ras:RAS_04270"/>
<keyword evidence="3" id="KW-0378">Hydrolase</keyword>
<dbReference type="PANTHER" id="PTHR34477:SF5">
    <property type="entry name" value="BSL5627 PROTEIN"/>
    <property type="match status" value="1"/>
</dbReference>
<dbReference type="InterPro" id="IPR000305">
    <property type="entry name" value="GIY-YIG_endonuc"/>
</dbReference>
<dbReference type="SUPFAM" id="SSF82771">
    <property type="entry name" value="GIY-YIG endonuclease"/>
    <property type="match status" value="1"/>
</dbReference>
<protein>
    <submittedName>
        <fullName evidence="3">Endonuclease</fullName>
    </submittedName>
</protein>
<proteinExistence type="inferred from homology"/>
<accession>A0A510G6U2</accession>
<feature type="domain" description="GIY-YIG" evidence="2">
    <location>
        <begin position="11"/>
        <end position="87"/>
    </location>
</feature>
<dbReference type="Pfam" id="PF01541">
    <property type="entry name" value="GIY-YIG"/>
    <property type="match status" value="1"/>
</dbReference>
<evidence type="ECO:0000313" key="4">
    <source>
        <dbReference type="Proteomes" id="UP000321183"/>
    </source>
</evidence>
<keyword evidence="3" id="KW-0255">Endonuclease</keyword>
<dbReference type="InterPro" id="IPR035901">
    <property type="entry name" value="GIY-YIG_endonuc_sf"/>
</dbReference>